<dbReference type="AlphaFoldDB" id="L0H069"/>
<dbReference type="PATRIC" id="fig|765912.4.peg.3681"/>
<evidence type="ECO:0000313" key="5">
    <source>
        <dbReference type="Proteomes" id="UP000010816"/>
    </source>
</evidence>
<gene>
    <name evidence="4" type="ORF">Thimo_3761</name>
</gene>
<dbReference type="InterPro" id="IPR027417">
    <property type="entry name" value="P-loop_NTPase"/>
</dbReference>
<evidence type="ECO:0000256" key="2">
    <source>
        <dbReference type="RuleBase" id="RU366071"/>
    </source>
</evidence>
<dbReference type="PANTHER" id="PTHR30486:SF6">
    <property type="entry name" value="TYPE IV PILUS RETRACTATION ATPASE PILT"/>
    <property type="match status" value="1"/>
</dbReference>
<evidence type="ECO:0000313" key="4">
    <source>
        <dbReference type="EMBL" id="AGA92413.1"/>
    </source>
</evidence>
<dbReference type="KEGG" id="tmb:Thimo_3761"/>
<dbReference type="GO" id="GO:0044097">
    <property type="term" value="P:secretion by the type IV secretion system"/>
    <property type="evidence" value="ECO:0007669"/>
    <property type="project" value="InterPro"/>
</dbReference>
<feature type="domain" description="Bacterial type II secretion system protein E" evidence="3">
    <location>
        <begin position="174"/>
        <end position="310"/>
    </location>
</feature>
<comment type="function">
    <text evidence="2">Part of the Type IV secretion system.</text>
</comment>
<dbReference type="Gene3D" id="3.40.50.300">
    <property type="entry name" value="P-loop containing nucleotide triphosphate hydrolases"/>
    <property type="match status" value="1"/>
</dbReference>
<dbReference type="GO" id="GO:0005524">
    <property type="term" value="F:ATP binding"/>
    <property type="evidence" value="ECO:0007669"/>
    <property type="project" value="UniProtKB-UniRule"/>
</dbReference>
<protein>
    <recommendedName>
        <fullName evidence="2">Type IV secretion system protein</fullName>
    </recommendedName>
</protein>
<dbReference type="Proteomes" id="UP000010816">
    <property type="component" value="Plasmid pTHIMO01"/>
</dbReference>
<geneLocation type="plasmid" evidence="4 5">
    <name>pTHIMO01</name>
</geneLocation>
<proteinExistence type="inferred from homology"/>
<comment type="similarity">
    <text evidence="1 2">Belongs to the GSP E family.</text>
</comment>
<accession>L0H069</accession>
<dbReference type="OrthoDB" id="9810761at2"/>
<dbReference type="GO" id="GO:0043684">
    <property type="term" value="C:type IV secretion system complex"/>
    <property type="evidence" value="ECO:0007669"/>
    <property type="project" value="UniProtKB-UniRule"/>
</dbReference>
<dbReference type="RefSeq" id="WP_015282532.1">
    <property type="nucleotide sequence ID" value="NC_019941.1"/>
</dbReference>
<dbReference type="InterPro" id="IPR014155">
    <property type="entry name" value="VirB11"/>
</dbReference>
<organism evidence="4 5">
    <name type="scientific">Thioflavicoccus mobilis 8321</name>
    <dbReference type="NCBI Taxonomy" id="765912"/>
    <lineage>
        <taxon>Bacteria</taxon>
        <taxon>Pseudomonadati</taxon>
        <taxon>Pseudomonadota</taxon>
        <taxon>Gammaproteobacteria</taxon>
        <taxon>Chromatiales</taxon>
        <taxon>Chromatiaceae</taxon>
        <taxon>Thioflavicoccus</taxon>
    </lineage>
</organism>
<dbReference type="PANTHER" id="PTHR30486">
    <property type="entry name" value="TWITCHING MOTILITY PROTEIN PILT"/>
    <property type="match status" value="1"/>
</dbReference>
<dbReference type="EMBL" id="CP003052">
    <property type="protein sequence ID" value="AGA92413.1"/>
    <property type="molecule type" value="Genomic_DNA"/>
</dbReference>
<dbReference type="GO" id="GO:0016887">
    <property type="term" value="F:ATP hydrolysis activity"/>
    <property type="evidence" value="ECO:0007669"/>
    <property type="project" value="InterPro"/>
</dbReference>
<dbReference type="Pfam" id="PF00437">
    <property type="entry name" value="T2SSE"/>
    <property type="match status" value="1"/>
</dbReference>
<keyword evidence="5" id="KW-1185">Reference proteome</keyword>
<dbReference type="HOGENOM" id="CLU_005379_3_1_6"/>
<dbReference type="InterPro" id="IPR050921">
    <property type="entry name" value="T4SS_GSP_E_ATPase"/>
</dbReference>
<name>L0H069_9GAMM</name>
<keyword evidence="2" id="KW-0547">Nucleotide-binding</keyword>
<keyword evidence="2" id="KW-0067">ATP-binding</keyword>
<evidence type="ECO:0000256" key="1">
    <source>
        <dbReference type="ARBA" id="ARBA00006611"/>
    </source>
</evidence>
<reference evidence="4 5" key="1">
    <citation type="submission" date="2011-09" db="EMBL/GenBank/DDBJ databases">
        <title>Complete sequence of plasmid of Thioflavicoccus mobilis 8321.</title>
        <authorList>
            <consortium name="US DOE Joint Genome Institute"/>
            <person name="Lucas S."/>
            <person name="Han J."/>
            <person name="Lapidus A."/>
            <person name="Cheng J.-F."/>
            <person name="Goodwin L."/>
            <person name="Pitluck S."/>
            <person name="Peters L."/>
            <person name="Ovchinnikova G."/>
            <person name="Lu M."/>
            <person name="Detter J.C."/>
            <person name="Han C."/>
            <person name="Tapia R."/>
            <person name="Land M."/>
            <person name="Hauser L."/>
            <person name="Kyrpides N."/>
            <person name="Ivanova N."/>
            <person name="Pagani I."/>
            <person name="Vogl K."/>
            <person name="Liu Z."/>
            <person name="Imhoff J."/>
            <person name="Thiel V."/>
            <person name="Frigaard N.-U."/>
            <person name="Bryant D."/>
            <person name="Woyke T."/>
        </authorList>
    </citation>
    <scope>NUCLEOTIDE SEQUENCE [LARGE SCALE GENOMIC DNA]</scope>
    <source>
        <strain evidence="4 5">8321</strain>
        <plasmid evidence="5">Plasmid pTHIMO01</plasmid>
    </source>
</reference>
<dbReference type="Gene3D" id="3.30.450.90">
    <property type="match status" value="1"/>
</dbReference>
<dbReference type="CDD" id="cd01130">
    <property type="entry name" value="VirB11-like_ATPase"/>
    <property type="match status" value="1"/>
</dbReference>
<sequence>MAGEHAAHALLHDILGPIRPILAREDVTDLCINGPGLLFVEDAHGWERIPADNLTGTWLSGFAKAVASYMSASIGERSPILSGHLPTGERIQIVLPPASEEPSITIRRPSHVTFSLDELAEKGAFDLIAPHLEKKRTVGKEGAGQGGSIEAVGHRESVRCRLAGWNAEDQASVPGILREIVAHRLNVIISGATGSGKTTLSKAMIAEIPLEERLIAIEDAKELQFPHANTVRLFFSRDGAGVSPVTVKDLLVSCLRMKPDRIMLAELRDDETYFYLRNVGSGHPGSITTIHANSAAAAVEQLMLMVRQSSAGAGLTREDIRGLVFHLVDVIIQMERKRVTEIRFLPEASEGARERLPC</sequence>
<dbReference type="InterPro" id="IPR001482">
    <property type="entry name" value="T2SS/T4SS_dom"/>
</dbReference>
<dbReference type="NCBIfam" id="TIGR02788">
    <property type="entry name" value="VirB11"/>
    <property type="match status" value="1"/>
</dbReference>
<dbReference type="SUPFAM" id="SSF52540">
    <property type="entry name" value="P-loop containing nucleoside triphosphate hydrolases"/>
    <property type="match status" value="1"/>
</dbReference>
<keyword evidence="4" id="KW-0614">Plasmid</keyword>
<evidence type="ECO:0000259" key="3">
    <source>
        <dbReference type="Pfam" id="PF00437"/>
    </source>
</evidence>